<dbReference type="HOGENOM" id="CLU_1155966_0_0_6"/>
<accession>Q31EK0</accession>
<dbReference type="AlphaFoldDB" id="Q31EK0"/>
<dbReference type="STRING" id="317025.Tcr_1831"/>
<protein>
    <submittedName>
        <fullName evidence="1">Uncharacterized protein</fullName>
    </submittedName>
</protein>
<dbReference type="OrthoDB" id="9796486at2"/>
<name>Q31EK0_HYDCU</name>
<dbReference type="eggNOG" id="COG0543">
    <property type="taxonomic scope" value="Bacteria"/>
</dbReference>
<sequence>MTLQFIQQTEQPNGYWLVELEQENTQPAPVNLQITVEKITLQLFAQHRNRLQFLTTQALSLTPGSEINASKNSQAWLFLPDIINKLSTDHPILIVASGIKMATAFYLSKTLSQDFDVRTILHTEDAFPFQIKPARFMFADFPAYAIGASTLLEDWKVPNRLCCDGFLPGSYEGNVSELFAEWSPPSDWQTIDCNQL</sequence>
<gene>
    <name evidence="1" type="ordered locus">Tcr_1831</name>
</gene>
<dbReference type="KEGG" id="tcx:Tcr_1831"/>
<dbReference type="EMBL" id="CP000109">
    <property type="protein sequence ID" value="ABB42423.1"/>
    <property type="molecule type" value="Genomic_DNA"/>
</dbReference>
<proteinExistence type="predicted"/>
<organism evidence="1">
    <name type="scientific">Hydrogenovibrio crunogenus (strain DSM 25203 / XCL-2)</name>
    <name type="common">Thiomicrospira crunogena</name>
    <dbReference type="NCBI Taxonomy" id="317025"/>
    <lineage>
        <taxon>Bacteria</taxon>
        <taxon>Pseudomonadati</taxon>
        <taxon>Pseudomonadota</taxon>
        <taxon>Gammaproteobacteria</taxon>
        <taxon>Thiotrichales</taxon>
        <taxon>Piscirickettsiaceae</taxon>
        <taxon>Hydrogenovibrio</taxon>
    </lineage>
</organism>
<reference evidence="1" key="1">
    <citation type="submission" date="2006-07" db="EMBL/GenBank/DDBJ databases">
        <title>Complete sequence of Thiomicrospira crunogena XCL-2.</title>
        <authorList>
            <consortium name="US DOE Joint Genome Institute"/>
            <person name="Copeland A."/>
            <person name="Lucas S."/>
            <person name="Lapidus A."/>
            <person name="Barry K."/>
            <person name="Detter J.C."/>
            <person name="Glavina del Rio T."/>
            <person name="Hammon N."/>
            <person name="Israni S."/>
            <person name="Dalin E."/>
            <person name="Tice H."/>
            <person name="Pitluck S."/>
            <person name="Chain P."/>
            <person name="Malfatti S."/>
            <person name="Shin M."/>
            <person name="Vergez L."/>
            <person name="Schmutz J."/>
            <person name="Larimer F."/>
            <person name="Land M."/>
            <person name="Hauser L."/>
            <person name="Kyrpides N."/>
            <person name="Lykidis A."/>
            <person name="Scott K.M."/>
            <person name="Sievert S."/>
            <person name="Kerfeld C."/>
            <person name="Freyermuth S."/>
            <person name="Dobrinski K."/>
            <person name="Boller A."/>
            <person name="Fitzpatrick K."/>
            <person name="Thoma P."/>
            <person name="Moore J."/>
            <person name="Richardson P."/>
        </authorList>
    </citation>
    <scope>NUCLEOTIDE SEQUENCE</scope>
    <source>
        <strain evidence="1">XCL-2</strain>
    </source>
</reference>
<evidence type="ECO:0000313" key="1">
    <source>
        <dbReference type="EMBL" id="ABB42423.1"/>
    </source>
</evidence>